<evidence type="ECO:0000313" key="2">
    <source>
        <dbReference type="EMBL" id="UUP18497.1"/>
    </source>
</evidence>
<reference evidence="2 3" key="1">
    <citation type="submission" date="2018-07" db="EMBL/GenBank/DDBJ databases">
        <title>Genome sequence of Nitratireductor thuwali#1536.</title>
        <authorList>
            <person name="Michoud G."/>
            <person name="Merlino G."/>
            <person name="Sefrji F.O."/>
            <person name="Daffonchio D."/>
        </authorList>
    </citation>
    <scope>NUCLEOTIDE SEQUENCE [LARGE SCALE GENOMIC DNA]</scope>
    <source>
        <strain evidence="3">Nit1536</strain>
    </source>
</reference>
<evidence type="ECO:0000313" key="3">
    <source>
        <dbReference type="Proteomes" id="UP001342418"/>
    </source>
</evidence>
<name>A0ABY5MM42_9HYPH</name>
<feature type="region of interest" description="Disordered" evidence="1">
    <location>
        <begin position="1"/>
        <end position="83"/>
    </location>
</feature>
<accession>A0ABY5MM42</accession>
<organism evidence="2 3">
    <name type="scientific">Nitratireductor thuwali</name>
    <dbReference type="NCBI Taxonomy" id="2267699"/>
    <lineage>
        <taxon>Bacteria</taxon>
        <taxon>Pseudomonadati</taxon>
        <taxon>Pseudomonadota</taxon>
        <taxon>Alphaproteobacteria</taxon>
        <taxon>Hyphomicrobiales</taxon>
        <taxon>Phyllobacteriaceae</taxon>
        <taxon>Nitratireductor</taxon>
    </lineage>
</organism>
<evidence type="ECO:0000256" key="1">
    <source>
        <dbReference type="SAM" id="MobiDB-lite"/>
    </source>
</evidence>
<dbReference type="Proteomes" id="UP001342418">
    <property type="component" value="Chromosome"/>
</dbReference>
<gene>
    <name evidence="2" type="ORF">NTH_02980</name>
</gene>
<keyword evidence="3" id="KW-1185">Reference proteome</keyword>
<feature type="compositionally biased region" description="Basic and acidic residues" evidence="1">
    <location>
        <begin position="29"/>
        <end position="48"/>
    </location>
</feature>
<sequence>MPKTVPDKDVMNKQQAKDLGHATKSQPEQAKDAEKETATERIERDTRANRAIGSAMYGDKKTAATERKLERAAERNDRARRGR</sequence>
<feature type="compositionally biased region" description="Basic and acidic residues" evidence="1">
    <location>
        <begin position="58"/>
        <end position="83"/>
    </location>
</feature>
<dbReference type="EMBL" id="CP030941">
    <property type="protein sequence ID" value="UUP18497.1"/>
    <property type="molecule type" value="Genomic_DNA"/>
</dbReference>
<feature type="compositionally biased region" description="Basic and acidic residues" evidence="1">
    <location>
        <begin position="1"/>
        <end position="21"/>
    </location>
</feature>
<proteinExistence type="predicted"/>
<protein>
    <submittedName>
        <fullName evidence="2">Uncharacterized protein</fullName>
    </submittedName>
</protein>
<dbReference type="RefSeq" id="WP_338530726.1">
    <property type="nucleotide sequence ID" value="NZ_CP030941.1"/>
</dbReference>